<evidence type="ECO:0000259" key="1">
    <source>
        <dbReference type="Pfam" id="PF20171"/>
    </source>
</evidence>
<organism evidence="2 3">
    <name type="scientific">Corynebacterium matruchotii</name>
    <dbReference type="NCBI Taxonomy" id="43768"/>
    <lineage>
        <taxon>Bacteria</taxon>
        <taxon>Bacillati</taxon>
        <taxon>Actinomycetota</taxon>
        <taxon>Actinomycetes</taxon>
        <taxon>Mycobacteriales</taxon>
        <taxon>Corynebacteriaceae</taxon>
        <taxon>Corynebacterium</taxon>
    </lineage>
</organism>
<protein>
    <submittedName>
        <fullName evidence="2">OxPP cycle protein opcA</fullName>
    </submittedName>
</protein>
<evidence type="ECO:0000313" key="3">
    <source>
        <dbReference type="Proteomes" id="UP000249886"/>
    </source>
</evidence>
<dbReference type="Proteomes" id="UP000249886">
    <property type="component" value="Unassembled WGS sequence"/>
</dbReference>
<evidence type="ECO:0000313" key="2">
    <source>
        <dbReference type="EMBL" id="SPW29521.1"/>
    </source>
</evidence>
<dbReference type="InterPro" id="IPR046802">
    <property type="entry name" value="OpcA_G6PD_C"/>
</dbReference>
<reference evidence="2 3" key="1">
    <citation type="submission" date="2018-06" db="EMBL/GenBank/DDBJ databases">
        <authorList>
            <consortium name="Pathogen Informatics"/>
            <person name="Doyle S."/>
        </authorList>
    </citation>
    <scope>NUCLEOTIDE SEQUENCE [LARGE SCALE GENOMIC DNA]</scope>
    <source>
        <strain evidence="2 3">NCTC10254</strain>
    </source>
</reference>
<sequence>MPVTRIAVDDPSVKKQASLNVTPVERVELVRPSGATVLEALDGQTIGVSVPNREPARVAVNLRTDADCLAEELRHLDPDHAYDEVLRGLNQVSYPVV</sequence>
<gene>
    <name evidence="2" type="ORF">NCTC10254_01657</name>
</gene>
<name>A0A8B4H805_9CORY</name>
<dbReference type="AlphaFoldDB" id="A0A8B4H805"/>
<comment type="caution">
    <text evidence="2">The sequence shown here is derived from an EMBL/GenBank/DDBJ whole genome shotgun (WGS) entry which is preliminary data.</text>
</comment>
<dbReference type="Pfam" id="PF20171">
    <property type="entry name" value="OpcA_G6PD_C"/>
    <property type="match status" value="1"/>
</dbReference>
<accession>A0A8B4H805</accession>
<feature type="domain" description="Glucose-6-phosphate dehydrogenase assembly protein OpcA C-terminal" evidence="1">
    <location>
        <begin position="18"/>
        <end position="86"/>
    </location>
</feature>
<proteinExistence type="predicted"/>
<dbReference type="EMBL" id="UARK01000013">
    <property type="protein sequence ID" value="SPW29521.1"/>
    <property type="molecule type" value="Genomic_DNA"/>
</dbReference>